<evidence type="ECO:0000256" key="3">
    <source>
        <dbReference type="ARBA" id="ARBA00022827"/>
    </source>
</evidence>
<comment type="cofactor">
    <cofactor evidence="1">
        <name>FAD</name>
        <dbReference type="ChEBI" id="CHEBI:57692"/>
    </cofactor>
</comment>
<evidence type="ECO:0000256" key="4">
    <source>
        <dbReference type="ARBA" id="ARBA00023002"/>
    </source>
</evidence>
<protein>
    <submittedName>
        <fullName evidence="6">FAD-binding protein</fullName>
    </submittedName>
</protein>
<dbReference type="SUPFAM" id="SSF51905">
    <property type="entry name" value="FAD/NAD(P)-binding domain"/>
    <property type="match status" value="1"/>
</dbReference>
<keyword evidence="2" id="KW-0285">Flavoprotein</keyword>
<keyword evidence="7" id="KW-1185">Reference proteome</keyword>
<keyword evidence="4" id="KW-0560">Oxidoreductase</keyword>
<dbReference type="Gene3D" id="3.50.50.60">
    <property type="entry name" value="FAD/NAD(P)-binding domain"/>
    <property type="match status" value="1"/>
</dbReference>
<accession>A0ABW4XE84</accession>
<evidence type="ECO:0000256" key="2">
    <source>
        <dbReference type="ARBA" id="ARBA00022630"/>
    </source>
</evidence>
<dbReference type="InterPro" id="IPR003953">
    <property type="entry name" value="FAD-dep_OxRdtase_2_FAD-bd"/>
</dbReference>
<dbReference type="EMBL" id="JBHUHP010000015">
    <property type="protein sequence ID" value="MFD2092980.1"/>
    <property type="molecule type" value="Genomic_DNA"/>
</dbReference>
<dbReference type="PANTHER" id="PTHR43400">
    <property type="entry name" value="FUMARATE REDUCTASE"/>
    <property type="match status" value="1"/>
</dbReference>
<feature type="domain" description="FAD-dependent oxidoreductase 2 FAD-binding" evidence="5">
    <location>
        <begin position="7"/>
        <end position="436"/>
    </location>
</feature>
<comment type="caution">
    <text evidence="6">The sequence shown here is derived from an EMBL/GenBank/DDBJ whole genome shotgun (WGS) entry which is preliminary data.</text>
</comment>
<reference evidence="7" key="1">
    <citation type="journal article" date="2019" name="Int. J. Syst. Evol. Microbiol.">
        <title>The Global Catalogue of Microorganisms (GCM) 10K type strain sequencing project: providing services to taxonomists for standard genome sequencing and annotation.</title>
        <authorList>
            <consortium name="The Broad Institute Genomics Platform"/>
            <consortium name="The Broad Institute Genome Sequencing Center for Infectious Disease"/>
            <person name="Wu L."/>
            <person name="Ma J."/>
        </authorList>
    </citation>
    <scope>NUCLEOTIDE SEQUENCE [LARGE SCALE GENOMIC DNA]</scope>
    <source>
        <strain evidence="7">JCM 3338</strain>
    </source>
</reference>
<sequence length="490" mass="51209">MSEEGPDLVVAGAGGGLAGALRAAQLGLDVLVVEVSEHYRRGNNTSMSTAMIPGAGSRFQRAAGIEDSPELFFGDIMRKTKGEADPRLARALTRVSARLVEWLADDMELPLSVVTDFHYPGHSADRCHTIEGRHGTLLLDHLVGRVKREGRIDLLVPARLVDVRLDDGGRVRAAVVETPDGATEEIPTRAVLLATNGYGADRELVGRYLPEIADAVYHGSEASRGDALRIGARLGAATAYLDAYQGHGALAARSSTLVGWATVMHGAVIVGKDGRRFGNETTGYSEYAAVIARQPGSTGWIVLDKRIHDACLAFTDFRQTIEGGALVWADDVAGIAAATGLPADALAEELATTAALARGEGEDRFGRTFFEAELAPPFAVVQVVPALFHTQGGLVVDEHARVTREDGSAIEGLYASGGAAEGISGHGAAGYLAGNGLLPALGLAYLAADHLAADHLAADHLAADHLAADHLADSSPLSSTRELTSEEGSA</sequence>
<organism evidence="6 7">
    <name type="scientific">Blastococcus deserti</name>
    <dbReference type="NCBI Taxonomy" id="2259033"/>
    <lineage>
        <taxon>Bacteria</taxon>
        <taxon>Bacillati</taxon>
        <taxon>Actinomycetota</taxon>
        <taxon>Actinomycetes</taxon>
        <taxon>Geodermatophilales</taxon>
        <taxon>Geodermatophilaceae</taxon>
        <taxon>Blastococcus</taxon>
    </lineage>
</organism>
<dbReference type="Gene3D" id="3.90.700.10">
    <property type="entry name" value="Succinate dehydrogenase/fumarate reductase flavoprotein, catalytic domain"/>
    <property type="match status" value="1"/>
</dbReference>
<evidence type="ECO:0000256" key="1">
    <source>
        <dbReference type="ARBA" id="ARBA00001974"/>
    </source>
</evidence>
<dbReference type="SUPFAM" id="SSF56425">
    <property type="entry name" value="Succinate dehydrogenase/fumarate reductase flavoprotein, catalytic domain"/>
    <property type="match status" value="1"/>
</dbReference>
<gene>
    <name evidence="6" type="ORF">ACFSHS_15505</name>
</gene>
<dbReference type="PANTHER" id="PTHR43400:SF10">
    <property type="entry name" value="3-OXOSTEROID 1-DEHYDROGENASE"/>
    <property type="match status" value="1"/>
</dbReference>
<dbReference type="RefSeq" id="WP_376877908.1">
    <property type="nucleotide sequence ID" value="NZ_JBHUHP010000015.1"/>
</dbReference>
<proteinExistence type="predicted"/>
<evidence type="ECO:0000313" key="6">
    <source>
        <dbReference type="EMBL" id="MFD2092980.1"/>
    </source>
</evidence>
<dbReference type="Proteomes" id="UP001597402">
    <property type="component" value="Unassembled WGS sequence"/>
</dbReference>
<name>A0ABW4XE84_9ACTN</name>
<dbReference type="InterPro" id="IPR027477">
    <property type="entry name" value="Succ_DH/fumarate_Rdtase_cat_sf"/>
</dbReference>
<keyword evidence="3" id="KW-0274">FAD</keyword>
<evidence type="ECO:0000313" key="7">
    <source>
        <dbReference type="Proteomes" id="UP001597402"/>
    </source>
</evidence>
<dbReference type="Pfam" id="PF00890">
    <property type="entry name" value="FAD_binding_2"/>
    <property type="match status" value="1"/>
</dbReference>
<dbReference type="InterPro" id="IPR050315">
    <property type="entry name" value="FAD-oxidoreductase_2"/>
</dbReference>
<dbReference type="InterPro" id="IPR036188">
    <property type="entry name" value="FAD/NAD-bd_sf"/>
</dbReference>
<evidence type="ECO:0000259" key="5">
    <source>
        <dbReference type="Pfam" id="PF00890"/>
    </source>
</evidence>